<keyword evidence="1" id="KW-0808">Transferase</keyword>
<dbReference type="InterPro" id="IPR000719">
    <property type="entry name" value="Prot_kinase_dom"/>
</dbReference>
<evidence type="ECO:0000256" key="1">
    <source>
        <dbReference type="ARBA" id="ARBA00022679"/>
    </source>
</evidence>
<dbReference type="PROSITE" id="PS00107">
    <property type="entry name" value="PROTEIN_KINASE_ATP"/>
    <property type="match status" value="1"/>
</dbReference>
<dbReference type="SUPFAM" id="SSF56112">
    <property type="entry name" value="Protein kinase-like (PK-like)"/>
    <property type="match status" value="1"/>
</dbReference>
<accession>A0ABT0U494</accession>
<keyword evidence="7" id="KW-1133">Transmembrane helix</keyword>
<evidence type="ECO:0000256" key="5">
    <source>
        <dbReference type="PROSITE-ProRule" id="PRU10141"/>
    </source>
</evidence>
<keyword evidence="3 9" id="KW-0418">Kinase</keyword>
<keyword evidence="4 5" id="KW-0067">ATP-binding</keyword>
<evidence type="ECO:0000256" key="7">
    <source>
        <dbReference type="SAM" id="Phobius"/>
    </source>
</evidence>
<gene>
    <name evidence="9" type="ORF">NB063_14130</name>
</gene>
<keyword evidence="9" id="KW-0723">Serine/threonine-protein kinase</keyword>
<feature type="region of interest" description="Disordered" evidence="6">
    <location>
        <begin position="1"/>
        <end position="61"/>
    </location>
</feature>
<feature type="transmembrane region" description="Helical" evidence="7">
    <location>
        <begin position="511"/>
        <end position="535"/>
    </location>
</feature>
<feature type="binding site" evidence="5">
    <location>
        <position position="151"/>
    </location>
    <ligand>
        <name>ATP</name>
        <dbReference type="ChEBI" id="CHEBI:30616"/>
    </ligand>
</feature>
<dbReference type="SMART" id="SM00220">
    <property type="entry name" value="S_TKc"/>
    <property type="match status" value="1"/>
</dbReference>
<keyword evidence="10" id="KW-1185">Reference proteome</keyword>
<sequence>MNDPCEDDESLPTSDPEQTDLGSGRDCGVGGPVERPQVASGSVADAGHRDRGDDGEDDADCDETVLTPRFDAEQLAGNDSAGDAGLKGQFAVGNASANITSQQIPAELFPGALPAGCQVDEFRIISPLGQGAFACVYLAQQVSMRRLVALKISTGSDREGGDAEESQTLARLDHPGIVRVFDQRFLEGHDAHLLYMQYLPGGTLAGVVARVRQFRRAAVVAASSGQPVAELTGQVLLDSVDEQLLRASQQVPEHSPTREWIASASWPMVVSWIGVQLGHALQAAHDQGVFHRDVKPANVLLSAEGLPRLADFNVSFSVPTTSSVCTDGESNPSADVSSEVSRSIGGSLAYMAPEQIRAVCEAVCALSSHSASQRDVGELADVYSTGVLLWELWQGQRPFEDEPGPMRGRGWFERHAERRRGSPIRAEVPPSQRTGRTSLARRSFVEGSTAGSQRVLEQVLRQAIEFEQDKRPQSAAELSARLRLALYPDAARLFDPAANSWAGRCCRLSPWLIAAAFILLPNIAAGCFNFLYNYVEIIGRHPELKPRFFALANTVNLIAFPLGGLLMVTSAKPVATAILQARAGGSSDQDAISKTVHLGRRAAWIGGLLWLVAAFVYPLVLVTGSPSLSPVEAVHFFGSLLICGGVAAVYPFFGLVVMTSTVYYPCLVRKTMQDPRFDDRYADIRRWCGRFLLAAAGIPLLGLALLLSRDTMAKYVVASAVAATAIGLVAAFAAYQCVQTNWETMSEVLSSRKRSVGAAGFDRPYK</sequence>
<organism evidence="9 10">
    <name type="scientific">Aporhodopirellula aestuarii</name>
    <dbReference type="NCBI Taxonomy" id="2950107"/>
    <lineage>
        <taxon>Bacteria</taxon>
        <taxon>Pseudomonadati</taxon>
        <taxon>Planctomycetota</taxon>
        <taxon>Planctomycetia</taxon>
        <taxon>Pirellulales</taxon>
        <taxon>Pirellulaceae</taxon>
        <taxon>Aporhodopirellula</taxon>
    </lineage>
</organism>
<dbReference type="Gene3D" id="1.10.510.10">
    <property type="entry name" value="Transferase(Phosphotransferase) domain 1"/>
    <property type="match status" value="2"/>
</dbReference>
<dbReference type="PROSITE" id="PS00108">
    <property type="entry name" value="PROTEIN_KINASE_ST"/>
    <property type="match status" value="1"/>
</dbReference>
<evidence type="ECO:0000259" key="8">
    <source>
        <dbReference type="PROSITE" id="PS50011"/>
    </source>
</evidence>
<dbReference type="CDD" id="cd14014">
    <property type="entry name" value="STKc_PknB_like"/>
    <property type="match status" value="1"/>
</dbReference>
<feature type="domain" description="Protein kinase" evidence="8">
    <location>
        <begin position="122"/>
        <end position="484"/>
    </location>
</feature>
<dbReference type="PANTHER" id="PTHR43289:SF34">
    <property type="entry name" value="SERINE_THREONINE-PROTEIN KINASE YBDM-RELATED"/>
    <property type="match status" value="1"/>
</dbReference>
<name>A0ABT0U494_9BACT</name>
<keyword evidence="7" id="KW-0472">Membrane</keyword>
<evidence type="ECO:0000256" key="3">
    <source>
        <dbReference type="ARBA" id="ARBA00022777"/>
    </source>
</evidence>
<dbReference type="InterPro" id="IPR008271">
    <property type="entry name" value="Ser/Thr_kinase_AS"/>
</dbReference>
<dbReference type="EMBL" id="JAMQBK010000036">
    <property type="protein sequence ID" value="MCM2371746.1"/>
    <property type="molecule type" value="Genomic_DNA"/>
</dbReference>
<dbReference type="InterPro" id="IPR017441">
    <property type="entry name" value="Protein_kinase_ATP_BS"/>
</dbReference>
<dbReference type="Pfam" id="PF00069">
    <property type="entry name" value="Pkinase"/>
    <property type="match status" value="2"/>
</dbReference>
<comment type="caution">
    <text evidence="9">The sequence shown here is derived from an EMBL/GenBank/DDBJ whole genome shotgun (WGS) entry which is preliminary data.</text>
</comment>
<evidence type="ECO:0000313" key="9">
    <source>
        <dbReference type="EMBL" id="MCM2371746.1"/>
    </source>
</evidence>
<evidence type="ECO:0000256" key="4">
    <source>
        <dbReference type="ARBA" id="ARBA00022840"/>
    </source>
</evidence>
<feature type="transmembrane region" description="Helical" evidence="7">
    <location>
        <begin position="687"/>
        <end position="707"/>
    </location>
</feature>
<feature type="compositionally biased region" description="Acidic residues" evidence="6">
    <location>
        <begin position="1"/>
        <end position="10"/>
    </location>
</feature>
<feature type="region of interest" description="Disordered" evidence="6">
    <location>
        <begin position="414"/>
        <end position="446"/>
    </location>
</feature>
<evidence type="ECO:0000256" key="6">
    <source>
        <dbReference type="SAM" id="MobiDB-lite"/>
    </source>
</evidence>
<dbReference type="RefSeq" id="WP_250929376.1">
    <property type="nucleotide sequence ID" value="NZ_JAMQBK010000036.1"/>
</dbReference>
<feature type="transmembrane region" description="Helical" evidence="7">
    <location>
        <begin position="602"/>
        <end position="621"/>
    </location>
</feature>
<dbReference type="InterPro" id="IPR011009">
    <property type="entry name" value="Kinase-like_dom_sf"/>
</dbReference>
<dbReference type="PROSITE" id="PS50011">
    <property type="entry name" value="PROTEIN_KINASE_DOM"/>
    <property type="match status" value="1"/>
</dbReference>
<dbReference type="PANTHER" id="PTHR43289">
    <property type="entry name" value="MITOGEN-ACTIVATED PROTEIN KINASE KINASE KINASE 20-RELATED"/>
    <property type="match status" value="1"/>
</dbReference>
<dbReference type="GO" id="GO:0004674">
    <property type="term" value="F:protein serine/threonine kinase activity"/>
    <property type="evidence" value="ECO:0007669"/>
    <property type="project" value="UniProtKB-KW"/>
</dbReference>
<keyword evidence="2 5" id="KW-0547">Nucleotide-binding</keyword>
<dbReference type="Proteomes" id="UP001202961">
    <property type="component" value="Unassembled WGS sequence"/>
</dbReference>
<feature type="transmembrane region" description="Helical" evidence="7">
    <location>
        <begin position="713"/>
        <end position="735"/>
    </location>
</feature>
<proteinExistence type="predicted"/>
<feature type="transmembrane region" description="Helical" evidence="7">
    <location>
        <begin position="633"/>
        <end position="666"/>
    </location>
</feature>
<evidence type="ECO:0000256" key="2">
    <source>
        <dbReference type="ARBA" id="ARBA00022741"/>
    </source>
</evidence>
<evidence type="ECO:0000313" key="10">
    <source>
        <dbReference type="Proteomes" id="UP001202961"/>
    </source>
</evidence>
<reference evidence="9 10" key="1">
    <citation type="journal article" date="2022" name="Syst. Appl. Microbiol.">
        <title>Rhodopirellula aestuarii sp. nov., a novel member of the genus Rhodopirellula isolated from brackish sediments collected in the Tagus River estuary, Portugal.</title>
        <authorList>
            <person name="Vitorino I.R."/>
            <person name="Klimek D."/>
            <person name="Calusinska M."/>
            <person name="Lobo-da-Cunha A."/>
            <person name="Vasconcelos V."/>
            <person name="Lage O.M."/>
        </authorList>
    </citation>
    <scope>NUCLEOTIDE SEQUENCE [LARGE SCALE GENOMIC DNA]</scope>
    <source>
        <strain evidence="9 10">ICT_H3.1</strain>
    </source>
</reference>
<keyword evidence="7" id="KW-0812">Transmembrane</keyword>
<protein>
    <submittedName>
        <fullName evidence="9">Serine/threonine protein kinase</fullName>
    </submittedName>
</protein>